<keyword evidence="2" id="KW-1185">Reference proteome</keyword>
<sequence length="171" mass="18890">MACAMSLVEAGASIDGSENLMAYPIHVAAGYNSHDLLAWLLTLGKNHTLLDHRRWSLLHHVAHSADSKTMQILEKAHLFGLEPELKASNGKTPREIFDGPRKENLNENPEVYESARLAFDALIASLSLSHGSVNTSPKSVKSIDEVWYDALDKMELGDMPTFSRAATLRDH</sequence>
<dbReference type="EMBL" id="JANJQO010002535">
    <property type="protein sequence ID" value="KAJ2966716.1"/>
    <property type="molecule type" value="Genomic_DNA"/>
</dbReference>
<evidence type="ECO:0000313" key="1">
    <source>
        <dbReference type="EMBL" id="KAJ2966716.1"/>
    </source>
</evidence>
<evidence type="ECO:0000313" key="2">
    <source>
        <dbReference type="Proteomes" id="UP001143910"/>
    </source>
</evidence>
<dbReference type="Proteomes" id="UP001143910">
    <property type="component" value="Unassembled WGS sequence"/>
</dbReference>
<reference evidence="1" key="1">
    <citation type="submission" date="2022-08" db="EMBL/GenBank/DDBJ databases">
        <title>Genome Sequence of Lecanicillium fungicola.</title>
        <authorList>
            <person name="Buettner E."/>
        </authorList>
    </citation>
    <scope>NUCLEOTIDE SEQUENCE</scope>
    <source>
        <strain evidence="1">Babe33</strain>
    </source>
</reference>
<gene>
    <name evidence="1" type="ORF">NQ176_g10019</name>
</gene>
<comment type="caution">
    <text evidence="1">The sequence shown here is derived from an EMBL/GenBank/DDBJ whole genome shotgun (WGS) entry which is preliminary data.</text>
</comment>
<proteinExistence type="predicted"/>
<accession>A0ACC1MKB4</accession>
<name>A0ACC1MKB4_9HYPO</name>
<protein>
    <submittedName>
        <fullName evidence="1">Uncharacterized protein</fullName>
    </submittedName>
</protein>
<organism evidence="1 2">
    <name type="scientific">Zarea fungicola</name>
    <dbReference type="NCBI Taxonomy" id="93591"/>
    <lineage>
        <taxon>Eukaryota</taxon>
        <taxon>Fungi</taxon>
        <taxon>Dikarya</taxon>
        <taxon>Ascomycota</taxon>
        <taxon>Pezizomycotina</taxon>
        <taxon>Sordariomycetes</taxon>
        <taxon>Hypocreomycetidae</taxon>
        <taxon>Hypocreales</taxon>
        <taxon>Cordycipitaceae</taxon>
        <taxon>Zarea</taxon>
    </lineage>
</organism>